<accession>A0A0S4QVR5</accession>
<name>A0A0S4QVR5_9ACTN</name>
<dbReference type="Proteomes" id="UP000198802">
    <property type="component" value="Unassembled WGS sequence"/>
</dbReference>
<keyword evidence="2" id="KW-1185">Reference proteome</keyword>
<proteinExistence type="predicted"/>
<evidence type="ECO:0008006" key="3">
    <source>
        <dbReference type="Google" id="ProtNLM"/>
    </source>
</evidence>
<reference evidence="2" key="1">
    <citation type="submission" date="2015-11" db="EMBL/GenBank/DDBJ databases">
        <authorList>
            <person name="Varghese N."/>
        </authorList>
    </citation>
    <scope>NUCLEOTIDE SEQUENCE [LARGE SCALE GENOMIC DNA]</scope>
    <source>
        <strain evidence="2">DSM 45899</strain>
    </source>
</reference>
<evidence type="ECO:0000313" key="2">
    <source>
        <dbReference type="Proteomes" id="UP000198802"/>
    </source>
</evidence>
<dbReference type="RefSeq" id="WP_242666435.1">
    <property type="nucleotide sequence ID" value="NZ_FAOZ01000023.1"/>
</dbReference>
<sequence>MVAEEQDGVITVAVALAGGMTRAELRWRVSSGRWQQPFAGVAITHSGPVTERQREWCALAVAGPGAALAGATAAAPDGLRGHASTVVHVLVPTHRPRVTRPGIAIRRAAHLGEQDVHPTRAPRRTRLPRSVVDMASWAARDDDARAVLASAVGQRLVTVEQLRPALEQRSTLRRRALIRDTLDDLADGAHSVAEIVYRRIERRYGLPAAQRQATVNLDGRRYLDVWYEPWRVWVEIDGAAHREPRQWWDDLARQNLGVLDDRLVLRFPTWLLRLDPEHVAAQVRLALHQRGWTPDPDETSPKI</sequence>
<dbReference type="EMBL" id="FAOZ01000023">
    <property type="protein sequence ID" value="CUU58888.1"/>
    <property type="molecule type" value="Genomic_DNA"/>
</dbReference>
<organism evidence="1 2">
    <name type="scientific">Parafrankia irregularis</name>
    <dbReference type="NCBI Taxonomy" id="795642"/>
    <lineage>
        <taxon>Bacteria</taxon>
        <taxon>Bacillati</taxon>
        <taxon>Actinomycetota</taxon>
        <taxon>Actinomycetes</taxon>
        <taxon>Frankiales</taxon>
        <taxon>Frankiaceae</taxon>
        <taxon>Parafrankia</taxon>
    </lineage>
</organism>
<dbReference type="AlphaFoldDB" id="A0A0S4QVR5"/>
<evidence type="ECO:0000313" key="1">
    <source>
        <dbReference type="EMBL" id="CUU58888.1"/>
    </source>
</evidence>
<protein>
    <recommendedName>
        <fullName evidence="3">DUF559 domain-containing protein</fullName>
    </recommendedName>
</protein>
<gene>
    <name evidence="1" type="ORF">Ga0074812_12316</name>
</gene>